<sequence length="55" mass="6246">MQEKNFLLSVSNTLRCQKKGNIRSLDEAFDAISRIKMYSGVQKVCANTIINLVKQ</sequence>
<comment type="caution">
    <text evidence="1">The sequence shown here is derived from an EMBL/GenBank/DDBJ whole genome shotgun (WGS) entry which is preliminary data.</text>
</comment>
<dbReference type="VEuPathDB" id="MicrosporidiaDB:CWI39_1483p0010"/>
<protein>
    <submittedName>
        <fullName evidence="1">Uncharacterized protein</fullName>
    </submittedName>
</protein>
<proteinExistence type="predicted"/>
<reference evidence="1 2" key="1">
    <citation type="submission" date="2017-12" db="EMBL/GenBank/DDBJ databases">
        <authorList>
            <person name="Pombert J.-F."/>
            <person name="Haag K.L."/>
            <person name="Ebert D."/>
        </authorList>
    </citation>
    <scope>NUCLEOTIDE SEQUENCE [LARGE SCALE GENOMIC DNA]</scope>
    <source>
        <strain evidence="1">IL-BN-2</strain>
    </source>
</reference>
<organism evidence="1 2">
    <name type="scientific">Hamiltosporidium magnivora</name>
    <dbReference type="NCBI Taxonomy" id="148818"/>
    <lineage>
        <taxon>Eukaryota</taxon>
        <taxon>Fungi</taxon>
        <taxon>Fungi incertae sedis</taxon>
        <taxon>Microsporidia</taxon>
        <taxon>Dubosqiidae</taxon>
        <taxon>Hamiltosporidium</taxon>
    </lineage>
</organism>
<evidence type="ECO:0000313" key="2">
    <source>
        <dbReference type="Proteomes" id="UP000293045"/>
    </source>
</evidence>
<dbReference type="Proteomes" id="UP000293045">
    <property type="component" value="Unassembled WGS sequence"/>
</dbReference>
<evidence type="ECO:0000313" key="1">
    <source>
        <dbReference type="EMBL" id="TBU01106.1"/>
    </source>
</evidence>
<name>A0A4Q9L1Y5_9MICR</name>
<gene>
    <name evidence="1" type="ORF">CWI39_1483p0010</name>
</gene>
<dbReference type="AlphaFoldDB" id="A0A4Q9L1Y5"/>
<dbReference type="EMBL" id="PIXR01001483">
    <property type="protein sequence ID" value="TBU01106.1"/>
    <property type="molecule type" value="Genomic_DNA"/>
</dbReference>
<accession>A0A4Q9L1Y5</accession>